<evidence type="ECO:0000256" key="1">
    <source>
        <dbReference type="SAM" id="Phobius"/>
    </source>
</evidence>
<keyword evidence="1" id="KW-1133">Transmembrane helix</keyword>
<protein>
    <submittedName>
        <fullName evidence="2">Uncharacterized protein</fullName>
    </submittedName>
</protein>
<organism evidence="2 3">
    <name type="scientific">Pyrococcus kukulkanii</name>
    <dbReference type="NCBI Taxonomy" id="1609559"/>
    <lineage>
        <taxon>Archaea</taxon>
        <taxon>Methanobacteriati</taxon>
        <taxon>Methanobacteriota</taxon>
        <taxon>Thermococci</taxon>
        <taxon>Thermococcales</taxon>
        <taxon>Thermococcaceae</taxon>
        <taxon>Pyrococcus</taxon>
    </lineage>
</organism>
<sequence length="354" mass="39652">MASKHIFGVFLFLLILFSAKTVLASPYWLKEGVYMTYIARASEPIAPEDLLNASKTSKNGVLSIVYNYSNIPFVINIYGNGSVNFTIVSIDRGFARVRLTISGNSAIVRYYYLKNQKPGFDPFWDEDAVIDVREGPALLSSNYYMTEIVLKSIILEGEYLIELNTGDVYDLKGNYYGKTILWNDPTNPLEKNETLCFDSKGRPVRIADVMTSNTSILTYYKTFMPPAVLVKTTFGVEKVPPDLEAVGRNLMIYDGSSGILLSMLAFHVPDAKAAGFPMLFGFDEYMHKLSWESKKEGTMVSGGLVLYDTNANFIQPKKDTYSPSTSPLAYAYLVGIIAVVLLALRFFVRRGYHE</sequence>
<dbReference type="RefSeq" id="WP_372824310.1">
    <property type="nucleotide sequence ID" value="NZ_JARRIF010000002.1"/>
</dbReference>
<keyword evidence="3" id="KW-1185">Reference proteome</keyword>
<accession>A0ABV4T5R7</accession>
<comment type="caution">
    <text evidence="2">The sequence shown here is derived from an EMBL/GenBank/DDBJ whole genome shotgun (WGS) entry which is preliminary data.</text>
</comment>
<dbReference type="Proteomes" id="UP001571980">
    <property type="component" value="Unassembled WGS sequence"/>
</dbReference>
<reference evidence="2 3" key="1">
    <citation type="submission" date="2023-03" db="EMBL/GenBank/DDBJ databases">
        <title>Speciation in Pyrococcus: adaptation to high temperature as a mechanism.</title>
        <authorList>
            <person name="Gu J."/>
        </authorList>
    </citation>
    <scope>NUCLEOTIDE SEQUENCE [LARGE SCALE GENOMIC DNA]</scope>
    <source>
        <strain evidence="2 3">LMOA34</strain>
    </source>
</reference>
<proteinExistence type="predicted"/>
<feature type="transmembrane region" description="Helical" evidence="1">
    <location>
        <begin position="329"/>
        <end position="348"/>
    </location>
</feature>
<gene>
    <name evidence="2" type="ORF">P8X34_09875</name>
</gene>
<dbReference type="EMBL" id="JARRIG010000006">
    <property type="protein sequence ID" value="MFA4805030.1"/>
    <property type="molecule type" value="Genomic_DNA"/>
</dbReference>
<keyword evidence="1" id="KW-0812">Transmembrane</keyword>
<evidence type="ECO:0000313" key="3">
    <source>
        <dbReference type="Proteomes" id="UP001571980"/>
    </source>
</evidence>
<evidence type="ECO:0000313" key="2">
    <source>
        <dbReference type="EMBL" id="MFA4805030.1"/>
    </source>
</evidence>
<name>A0ABV4T5R7_9EURY</name>
<keyword evidence="1" id="KW-0472">Membrane</keyword>